<dbReference type="EMBL" id="CAEZXN010000009">
    <property type="protein sequence ID" value="CAB4691132.1"/>
    <property type="molecule type" value="Genomic_DNA"/>
</dbReference>
<dbReference type="EMBL" id="CAFBRC010000081">
    <property type="protein sequence ID" value="CAB5076991.1"/>
    <property type="molecule type" value="Genomic_DNA"/>
</dbReference>
<dbReference type="InterPro" id="IPR024078">
    <property type="entry name" value="LmbE-like_dom_sf"/>
</dbReference>
<accession>A0A6J7BM98</accession>
<dbReference type="Gene3D" id="3.40.50.10320">
    <property type="entry name" value="LmbE-like"/>
    <property type="match status" value="1"/>
</dbReference>
<name>A0A6J7BM98_9ZZZZ</name>
<evidence type="ECO:0000313" key="4">
    <source>
        <dbReference type="EMBL" id="CAB5076991.1"/>
    </source>
</evidence>
<dbReference type="PANTHER" id="PTHR12993:SF28">
    <property type="entry name" value="LMBE FAMILY PROTEIN"/>
    <property type="match status" value="1"/>
</dbReference>
<dbReference type="EMBL" id="CAEZXB010000030">
    <property type="protein sequence ID" value="CAB4683111.1"/>
    <property type="molecule type" value="Genomic_DNA"/>
</dbReference>
<gene>
    <name evidence="1" type="ORF">UFOPK2342_01305</name>
    <name evidence="2" type="ORF">UFOPK2423_00586</name>
    <name evidence="3" type="ORF">UFOPK3266_01535</name>
    <name evidence="4" type="ORF">UFOPK4367_01126</name>
</gene>
<organism evidence="3">
    <name type="scientific">freshwater metagenome</name>
    <dbReference type="NCBI Taxonomy" id="449393"/>
    <lineage>
        <taxon>unclassified sequences</taxon>
        <taxon>metagenomes</taxon>
        <taxon>ecological metagenomes</taxon>
    </lineage>
</organism>
<dbReference type="PANTHER" id="PTHR12993">
    <property type="entry name" value="N-ACETYLGLUCOSAMINYL-PHOSPHATIDYLINOSITOL DE-N-ACETYLASE-RELATED"/>
    <property type="match status" value="1"/>
</dbReference>
<dbReference type="InterPro" id="IPR003737">
    <property type="entry name" value="GlcNAc_PI_deacetylase-related"/>
</dbReference>
<dbReference type="Pfam" id="PF02585">
    <property type="entry name" value="PIG-L"/>
    <property type="match status" value="1"/>
</dbReference>
<proteinExistence type="predicted"/>
<sequence>MSEVSNEGIERVLVVTAHPDDVDFGAGGTIAGWVKSGIHVSYCICTNGDQGGNDDEVPRSEIPGIRQREQRAAGKVLGVEEITFLNYVDGWLQPTIELRKSIVRAIRIARPDRMVIQSPERNWDRIGASHPDHMAAGEAAIQAIYPDARNPFAFPELLEEEGLQPWTVREAWIMGSPATNHFVDTTEFFEQKIEALKAHHSQTAHMEDMPGMVRMWGERIAKANDLPDGRTAEAFKIAITA</sequence>
<dbReference type="SUPFAM" id="SSF102588">
    <property type="entry name" value="LmbE-like"/>
    <property type="match status" value="1"/>
</dbReference>
<evidence type="ECO:0000313" key="2">
    <source>
        <dbReference type="EMBL" id="CAB4691132.1"/>
    </source>
</evidence>
<evidence type="ECO:0000313" key="1">
    <source>
        <dbReference type="EMBL" id="CAB4683111.1"/>
    </source>
</evidence>
<evidence type="ECO:0000313" key="3">
    <source>
        <dbReference type="EMBL" id="CAB4845313.1"/>
    </source>
</evidence>
<reference evidence="3" key="1">
    <citation type="submission" date="2020-05" db="EMBL/GenBank/DDBJ databases">
        <authorList>
            <person name="Chiriac C."/>
            <person name="Salcher M."/>
            <person name="Ghai R."/>
            <person name="Kavagutti S V."/>
        </authorList>
    </citation>
    <scope>NUCLEOTIDE SEQUENCE</scope>
</reference>
<dbReference type="EMBL" id="CAFBAA010000055">
    <property type="protein sequence ID" value="CAB4845313.1"/>
    <property type="molecule type" value="Genomic_DNA"/>
</dbReference>
<protein>
    <submittedName>
        <fullName evidence="3">Unannotated protein</fullName>
    </submittedName>
</protein>
<dbReference type="GO" id="GO:0016811">
    <property type="term" value="F:hydrolase activity, acting on carbon-nitrogen (but not peptide) bonds, in linear amides"/>
    <property type="evidence" value="ECO:0007669"/>
    <property type="project" value="TreeGrafter"/>
</dbReference>
<dbReference type="AlphaFoldDB" id="A0A6J7BM98"/>